<evidence type="ECO:0000256" key="2">
    <source>
        <dbReference type="ARBA" id="ARBA00022723"/>
    </source>
</evidence>
<dbReference type="RefSeq" id="WP_323575609.1">
    <property type="nucleotide sequence ID" value="NZ_JAYGJQ010000001.1"/>
</dbReference>
<evidence type="ECO:0000313" key="5">
    <source>
        <dbReference type="EMBL" id="MEA9355966.1"/>
    </source>
</evidence>
<dbReference type="InterPro" id="IPR011057">
    <property type="entry name" value="Mss4-like_sf"/>
</dbReference>
<dbReference type="PANTHER" id="PTHR28620">
    <property type="entry name" value="CENTROMERE PROTEIN V"/>
    <property type="match status" value="1"/>
</dbReference>
<dbReference type="InterPro" id="IPR006913">
    <property type="entry name" value="CENP-V/GFA"/>
</dbReference>
<evidence type="ECO:0000256" key="3">
    <source>
        <dbReference type="ARBA" id="ARBA00022833"/>
    </source>
</evidence>
<evidence type="ECO:0000259" key="4">
    <source>
        <dbReference type="PROSITE" id="PS51891"/>
    </source>
</evidence>
<keyword evidence="6" id="KW-1185">Reference proteome</keyword>
<organism evidence="5 6">
    <name type="scientific">Bacteriovorax antarcticus</name>
    <dbReference type="NCBI Taxonomy" id="3088717"/>
    <lineage>
        <taxon>Bacteria</taxon>
        <taxon>Pseudomonadati</taxon>
        <taxon>Bdellovibrionota</taxon>
        <taxon>Bacteriovoracia</taxon>
        <taxon>Bacteriovoracales</taxon>
        <taxon>Bacteriovoracaceae</taxon>
        <taxon>Bacteriovorax</taxon>
    </lineage>
</organism>
<feature type="domain" description="CENP-V/GFA" evidence="4">
    <location>
        <begin position="25"/>
        <end position="134"/>
    </location>
</feature>
<comment type="similarity">
    <text evidence="1">Belongs to the Gfa family.</text>
</comment>
<proteinExistence type="inferred from homology"/>
<accession>A0ABU5VSJ0</accession>
<name>A0ABU5VSJ0_9BACT</name>
<dbReference type="Gene3D" id="2.170.150.70">
    <property type="match status" value="1"/>
</dbReference>
<keyword evidence="2" id="KW-0479">Metal-binding</keyword>
<sequence>MKFLAFALETNRWKKINGDYRMKKYLGGCHCGKVQYEVELNLKNAISCNCSICMKRGSLLDFIPESQFKLLCGENELQDYLFNKKLIHHYFCKNCGILSFGKGIAPGGTKEVVAINLRCLEGINLKTITIKEYDGKSR</sequence>
<dbReference type="PROSITE" id="PS51891">
    <property type="entry name" value="CENP_V_GFA"/>
    <property type="match status" value="1"/>
</dbReference>
<dbReference type="EMBL" id="JAYGJQ010000001">
    <property type="protein sequence ID" value="MEA9355966.1"/>
    <property type="molecule type" value="Genomic_DNA"/>
</dbReference>
<evidence type="ECO:0000256" key="1">
    <source>
        <dbReference type="ARBA" id="ARBA00005495"/>
    </source>
</evidence>
<gene>
    <name evidence="5" type="ORF">SHI21_07135</name>
</gene>
<dbReference type="Pfam" id="PF04828">
    <property type="entry name" value="GFA"/>
    <property type="match status" value="1"/>
</dbReference>
<protein>
    <submittedName>
        <fullName evidence="5">GFA family protein</fullName>
    </submittedName>
</protein>
<reference evidence="5 6" key="1">
    <citation type="submission" date="2023-11" db="EMBL/GenBank/DDBJ databases">
        <title>A Novel Polar Bacteriovorax (B. antarcticus) Isolated from the Biocrust in Antarctica.</title>
        <authorList>
            <person name="Mun W."/>
            <person name="Choi S.Y."/>
            <person name="Mitchell R.J."/>
        </authorList>
    </citation>
    <scope>NUCLEOTIDE SEQUENCE [LARGE SCALE GENOMIC DNA]</scope>
    <source>
        <strain evidence="5 6">PP10</strain>
    </source>
</reference>
<evidence type="ECO:0000313" key="6">
    <source>
        <dbReference type="Proteomes" id="UP001302274"/>
    </source>
</evidence>
<dbReference type="InterPro" id="IPR052355">
    <property type="entry name" value="CENP-V-like"/>
</dbReference>
<dbReference type="PANTHER" id="PTHR28620:SF1">
    <property type="entry name" value="CENP-V_GFA DOMAIN-CONTAINING PROTEIN"/>
    <property type="match status" value="1"/>
</dbReference>
<comment type="caution">
    <text evidence="5">The sequence shown here is derived from an EMBL/GenBank/DDBJ whole genome shotgun (WGS) entry which is preliminary data.</text>
</comment>
<keyword evidence="3" id="KW-0862">Zinc</keyword>
<dbReference type="SUPFAM" id="SSF51316">
    <property type="entry name" value="Mss4-like"/>
    <property type="match status" value="1"/>
</dbReference>
<dbReference type="Proteomes" id="UP001302274">
    <property type="component" value="Unassembled WGS sequence"/>
</dbReference>